<dbReference type="InterPro" id="IPR017441">
    <property type="entry name" value="Protein_kinase_ATP_BS"/>
</dbReference>
<dbReference type="GO" id="GO:0005524">
    <property type="term" value="F:ATP binding"/>
    <property type="evidence" value="ECO:0007669"/>
    <property type="project" value="UniProtKB-UniRule"/>
</dbReference>
<keyword evidence="5" id="KW-1185">Reference proteome</keyword>
<evidence type="ECO:0000313" key="4">
    <source>
        <dbReference type="EMBL" id="OHE93731.1"/>
    </source>
</evidence>
<dbReference type="AlphaFoldDB" id="A0A1G4AX74"/>
<gene>
    <name evidence="4" type="ORF">CORC01_10958</name>
</gene>
<feature type="region of interest" description="Disordered" evidence="2">
    <location>
        <begin position="715"/>
        <end position="838"/>
    </location>
</feature>
<evidence type="ECO:0000313" key="5">
    <source>
        <dbReference type="Proteomes" id="UP000176998"/>
    </source>
</evidence>
<reference evidence="4 5" key="1">
    <citation type="submission" date="2016-09" db="EMBL/GenBank/DDBJ databases">
        <authorList>
            <person name="Capua I."/>
            <person name="De Benedictis P."/>
            <person name="Joannis T."/>
            <person name="Lombin L.H."/>
            <person name="Cattoli G."/>
        </authorList>
    </citation>
    <scope>NUCLEOTIDE SEQUENCE [LARGE SCALE GENOMIC DNA]</scope>
    <source>
        <strain evidence="4 5">IMI 309357</strain>
    </source>
</reference>
<feature type="region of interest" description="Disordered" evidence="2">
    <location>
        <begin position="519"/>
        <end position="560"/>
    </location>
</feature>
<dbReference type="PROSITE" id="PS50011">
    <property type="entry name" value="PROTEIN_KINASE_DOM"/>
    <property type="match status" value="1"/>
</dbReference>
<feature type="compositionally biased region" description="Low complexity" evidence="2">
    <location>
        <begin position="744"/>
        <end position="780"/>
    </location>
</feature>
<dbReference type="GeneID" id="34564095"/>
<dbReference type="InterPro" id="IPR011009">
    <property type="entry name" value="Kinase-like_dom_sf"/>
</dbReference>
<name>A0A1G4AX74_9PEZI</name>
<accession>A0A1G4AX74</accession>
<keyword evidence="1" id="KW-0067">ATP-binding</keyword>
<dbReference type="RefSeq" id="XP_022470895.1">
    <property type="nucleotide sequence ID" value="XM_022622585.1"/>
</dbReference>
<comment type="caution">
    <text evidence="4">The sequence shown here is derived from an EMBL/GenBank/DDBJ whole genome shotgun (WGS) entry which is preliminary data.</text>
</comment>
<feature type="domain" description="Protein kinase" evidence="3">
    <location>
        <begin position="117"/>
        <end position="503"/>
    </location>
</feature>
<dbReference type="STRING" id="1209926.A0A1G4AX74"/>
<evidence type="ECO:0000259" key="3">
    <source>
        <dbReference type="PROSITE" id="PS50011"/>
    </source>
</evidence>
<dbReference type="Proteomes" id="UP000176998">
    <property type="component" value="Unassembled WGS sequence"/>
</dbReference>
<feature type="region of interest" description="Disordered" evidence="2">
    <location>
        <begin position="18"/>
        <end position="41"/>
    </location>
</feature>
<dbReference type="OrthoDB" id="4062651at2759"/>
<dbReference type="EMBL" id="MJBS01000113">
    <property type="protein sequence ID" value="OHE93731.1"/>
    <property type="molecule type" value="Genomic_DNA"/>
</dbReference>
<dbReference type="SUPFAM" id="SSF56112">
    <property type="entry name" value="Protein kinase-like (PK-like)"/>
    <property type="match status" value="1"/>
</dbReference>
<organism evidence="4 5">
    <name type="scientific">Colletotrichum orchidophilum</name>
    <dbReference type="NCBI Taxonomy" id="1209926"/>
    <lineage>
        <taxon>Eukaryota</taxon>
        <taxon>Fungi</taxon>
        <taxon>Dikarya</taxon>
        <taxon>Ascomycota</taxon>
        <taxon>Pezizomycotina</taxon>
        <taxon>Sordariomycetes</taxon>
        <taxon>Hypocreomycetidae</taxon>
        <taxon>Glomerellales</taxon>
        <taxon>Glomerellaceae</taxon>
        <taxon>Colletotrichum</taxon>
    </lineage>
</organism>
<dbReference type="GO" id="GO:0004672">
    <property type="term" value="F:protein kinase activity"/>
    <property type="evidence" value="ECO:0007669"/>
    <property type="project" value="InterPro"/>
</dbReference>
<dbReference type="PROSITE" id="PS00107">
    <property type="entry name" value="PROTEIN_KINASE_ATP"/>
    <property type="match status" value="1"/>
</dbReference>
<dbReference type="Gene3D" id="1.10.510.10">
    <property type="entry name" value="Transferase(Phosphotransferase) domain 1"/>
    <property type="match status" value="1"/>
</dbReference>
<dbReference type="InterPro" id="IPR053083">
    <property type="entry name" value="TF_kinase-domain_protein"/>
</dbReference>
<feature type="compositionally biased region" description="Basic and acidic residues" evidence="2">
    <location>
        <begin position="519"/>
        <end position="529"/>
    </location>
</feature>
<dbReference type="InterPro" id="IPR000719">
    <property type="entry name" value="Prot_kinase_dom"/>
</dbReference>
<dbReference type="SMART" id="SM00220">
    <property type="entry name" value="S_TKc"/>
    <property type="match status" value="1"/>
</dbReference>
<protein>
    <recommendedName>
        <fullName evidence="3">Protein kinase domain-containing protein</fullName>
    </recommendedName>
</protein>
<feature type="binding site" evidence="1">
    <location>
        <position position="150"/>
    </location>
    <ligand>
        <name>ATP</name>
        <dbReference type="ChEBI" id="CHEBI:30616"/>
    </ligand>
</feature>
<keyword evidence="1" id="KW-0547">Nucleotide-binding</keyword>
<feature type="region of interest" description="Disordered" evidence="2">
    <location>
        <begin position="197"/>
        <end position="222"/>
    </location>
</feature>
<feature type="compositionally biased region" description="Polar residues" evidence="2">
    <location>
        <begin position="728"/>
        <end position="742"/>
    </location>
</feature>
<feature type="compositionally biased region" description="Low complexity" evidence="2">
    <location>
        <begin position="813"/>
        <end position="832"/>
    </location>
</feature>
<sequence>MSQNPRIIDQTQMVVNKYAPQTAEEPQPGSIQESEEEKKNRRRKLVNAITAKMANVRGEQFPQYDEDGLVLPHPFGRAAQHVQGPTHKFASRYFDSSAVDDAQAKYGGQKNPKGYNIRLQKVLGAGGYGIAAYISHTNPVNKFKTDCVIKVEKYRHNDRATLAREEKALWKFKGAKHILQILDISHEIKTQRAADFAAWQQGRPERPKGARVPNPENQDKNWSLKNFQNQPVRNFVIVEHANRGDLSIWLGKSSRLGQRWPQRAIWMLLQNLISGLVGMGYPLREHYQESHPDWDINNPIDEQFPDDPNFELQETVHFDLDPKNVFLANRSMAYGNMPTFKIADFGMVEFFSEQATDPEHFNKEFFWKSRIKGKPSCYAPEQFTGDWELMNDFINDNGINPFVVKDATKPPVAGNYGMHTNVYQVGVIIWCATTLCSFHTPVIRMTHKDAWGREIDTYGGALQNERFNDVDPELKDLVQRCMAHNPSDRPSLRELMGTISARLGRDDLESDEALSEWSREFFSNHRTPGDEPPPLAKREREDDEGDDGDHAERKATRRKVVDGNGNVIRQNIPRGEPLLFSSFQPPNHHPSMQVNNRLGSKFNNSPNVQGFPPRMPASGVVQRPLSGAAGPAVFNWDDPPPPFDARIYQGPPANWQPRMPVAQFNNSNTYNKYNSTAMNPAAPSNLPVFYGENQGAGMIPGNGYYPPGEFGPVASQPLLNIHPPPPQNMQSMYPQPGSQRAQEQYAPASQPQPLQSLYPLEPQPQPQHQQQQQQNHYYPEVDPAQRPQFGIQSPNQESRHQHLSQQQQEEVPQNMNNFFDFDNAGADGFQFDAMDQGA</sequence>
<proteinExistence type="predicted"/>
<evidence type="ECO:0000256" key="1">
    <source>
        <dbReference type="PROSITE-ProRule" id="PRU10141"/>
    </source>
</evidence>
<dbReference type="PANTHER" id="PTHR44305">
    <property type="entry name" value="SI:DKEY-192D15.2-RELATED"/>
    <property type="match status" value="1"/>
</dbReference>
<evidence type="ECO:0000256" key="2">
    <source>
        <dbReference type="SAM" id="MobiDB-lite"/>
    </source>
</evidence>